<evidence type="ECO:0008006" key="3">
    <source>
        <dbReference type="Google" id="ProtNLM"/>
    </source>
</evidence>
<dbReference type="EMBL" id="LAZR01000039">
    <property type="protein sequence ID" value="KKO00682.1"/>
    <property type="molecule type" value="Genomic_DNA"/>
</dbReference>
<keyword evidence="1" id="KW-0472">Membrane</keyword>
<feature type="transmembrane region" description="Helical" evidence="1">
    <location>
        <begin position="63"/>
        <end position="84"/>
    </location>
</feature>
<feature type="transmembrane region" description="Helical" evidence="1">
    <location>
        <begin position="146"/>
        <end position="168"/>
    </location>
</feature>
<feature type="transmembrane region" description="Helical" evidence="1">
    <location>
        <begin position="31"/>
        <end position="51"/>
    </location>
</feature>
<organism evidence="2">
    <name type="scientific">marine sediment metagenome</name>
    <dbReference type="NCBI Taxonomy" id="412755"/>
    <lineage>
        <taxon>unclassified sequences</taxon>
        <taxon>metagenomes</taxon>
        <taxon>ecological metagenomes</taxon>
    </lineage>
</organism>
<name>A0A0F9XMQ8_9ZZZZ</name>
<keyword evidence="1" id="KW-1133">Transmembrane helix</keyword>
<reference evidence="2" key="1">
    <citation type="journal article" date="2015" name="Nature">
        <title>Complex archaea that bridge the gap between prokaryotes and eukaryotes.</title>
        <authorList>
            <person name="Spang A."/>
            <person name="Saw J.H."/>
            <person name="Jorgensen S.L."/>
            <person name="Zaremba-Niedzwiedzka K."/>
            <person name="Martijn J."/>
            <person name="Lind A.E."/>
            <person name="van Eijk R."/>
            <person name="Schleper C."/>
            <person name="Guy L."/>
            <person name="Ettema T.J."/>
        </authorList>
    </citation>
    <scope>NUCLEOTIDE SEQUENCE</scope>
</reference>
<gene>
    <name evidence="2" type="ORF">LCGC14_0124560</name>
</gene>
<comment type="caution">
    <text evidence="2">The sequence shown here is derived from an EMBL/GenBank/DDBJ whole genome shotgun (WGS) entry which is preliminary data.</text>
</comment>
<proteinExistence type="predicted"/>
<feature type="transmembrane region" description="Helical" evidence="1">
    <location>
        <begin position="118"/>
        <end position="140"/>
    </location>
</feature>
<accession>A0A0F9XMQ8</accession>
<protein>
    <recommendedName>
        <fullName evidence="3">Ceramidase</fullName>
    </recommendedName>
</protein>
<feature type="transmembrane region" description="Helical" evidence="1">
    <location>
        <begin position="175"/>
        <end position="193"/>
    </location>
</feature>
<sequence length="246" mass="27175">MLALLAKAEYVRSRIPGGGPRYLETDLTRTIVEPVNAASALAFLIVAGVWIVRLRGRWRTRPFITCCLPLMIVGGVGGTVYHAFRAHRVWLMLDWVPILVLCITAGVYLWAKLLRQRWAYALLLIPAVVIVLTLNFGLIFHRNFRVAIPVTYALLGMVILVPAAGVLIKTRGRNGLFTLAAVVCFALALLARTTDSRWPEAIPMGTHFLWHLFGALAAYLMIAYIYRLPDVLAEIRSAGRGPSGGV</sequence>
<evidence type="ECO:0000313" key="2">
    <source>
        <dbReference type="EMBL" id="KKO00682.1"/>
    </source>
</evidence>
<evidence type="ECO:0000256" key="1">
    <source>
        <dbReference type="SAM" id="Phobius"/>
    </source>
</evidence>
<dbReference type="AlphaFoldDB" id="A0A0F9XMQ8"/>
<feature type="transmembrane region" description="Helical" evidence="1">
    <location>
        <begin position="90"/>
        <end position="111"/>
    </location>
</feature>
<feature type="transmembrane region" description="Helical" evidence="1">
    <location>
        <begin position="208"/>
        <end position="226"/>
    </location>
</feature>
<keyword evidence="1" id="KW-0812">Transmembrane</keyword>